<organism evidence="2 3">
    <name type="scientific">Pseudomonas fluorescens</name>
    <dbReference type="NCBI Taxonomy" id="294"/>
    <lineage>
        <taxon>Bacteria</taxon>
        <taxon>Pseudomonadati</taxon>
        <taxon>Pseudomonadota</taxon>
        <taxon>Gammaproteobacteria</taxon>
        <taxon>Pseudomonadales</taxon>
        <taxon>Pseudomonadaceae</taxon>
        <taxon>Pseudomonas</taxon>
    </lineage>
</organism>
<proteinExistence type="predicted"/>
<dbReference type="AlphaFoldDB" id="A0A5E7STY0"/>
<dbReference type="EMBL" id="CABVIY010000004">
    <property type="protein sequence ID" value="VVP89365.1"/>
    <property type="molecule type" value="Genomic_DNA"/>
</dbReference>
<keyword evidence="1" id="KW-0472">Membrane</keyword>
<name>A0A5E7STY0_PSEFL</name>
<evidence type="ECO:0000313" key="3">
    <source>
        <dbReference type="Proteomes" id="UP000326611"/>
    </source>
</evidence>
<protein>
    <submittedName>
        <fullName evidence="2">Uncharacterized protein</fullName>
    </submittedName>
</protein>
<feature type="transmembrane region" description="Helical" evidence="1">
    <location>
        <begin position="55"/>
        <end position="75"/>
    </location>
</feature>
<evidence type="ECO:0000313" key="2">
    <source>
        <dbReference type="EMBL" id="VVP89365.1"/>
    </source>
</evidence>
<feature type="transmembrane region" description="Helical" evidence="1">
    <location>
        <begin position="25"/>
        <end position="49"/>
    </location>
</feature>
<dbReference type="Proteomes" id="UP000326611">
    <property type="component" value="Unassembled WGS sequence"/>
</dbReference>
<keyword evidence="1" id="KW-0812">Transmembrane</keyword>
<keyword evidence="1" id="KW-1133">Transmembrane helix</keyword>
<accession>A0A5E7STY0</accession>
<evidence type="ECO:0000256" key="1">
    <source>
        <dbReference type="SAM" id="Phobius"/>
    </source>
</evidence>
<gene>
    <name evidence="2" type="ORF">PS918_03080</name>
</gene>
<sequence>MRLNRRSPIKDAWLMREVLRTLNRLLQLTSLVMVLLTLGTGLVMSGAVSDCLLSVLAHVALPAIFFSLLLDTLLVHRGRY</sequence>
<reference evidence="2 3" key="1">
    <citation type="submission" date="2019-09" db="EMBL/GenBank/DDBJ databases">
        <authorList>
            <person name="Chandra G."/>
            <person name="Truman W A."/>
        </authorList>
    </citation>
    <scope>NUCLEOTIDE SEQUENCE [LARGE SCALE GENOMIC DNA]</scope>
    <source>
        <strain evidence="2">PS918</strain>
    </source>
</reference>